<dbReference type="HAMAP" id="MF_01463_B">
    <property type="entry name" value="SecD_B"/>
    <property type="match status" value="1"/>
</dbReference>
<comment type="subunit">
    <text evidence="10">Forms a complex with SecD. Part of the essential Sec protein translocation apparatus which comprises SecA, SecYEG and auxiliary proteins SecDF-YajC and YidC.</text>
</comment>
<evidence type="ECO:0000259" key="12">
    <source>
        <dbReference type="Pfam" id="PF21760"/>
    </source>
</evidence>
<dbReference type="Pfam" id="PF02355">
    <property type="entry name" value="SecD_SecF_C"/>
    <property type="match status" value="2"/>
</dbReference>
<dbReference type="Gene3D" id="3.30.70.3220">
    <property type="match status" value="1"/>
</dbReference>
<keyword evidence="6 9" id="KW-1133">Transmembrane helix</keyword>
<dbReference type="NCBIfam" id="NF009583">
    <property type="entry name" value="PRK13024.1-3"/>
    <property type="match status" value="1"/>
</dbReference>
<comment type="caution">
    <text evidence="9">Lacks conserved residue(s) required for the propagation of feature annotation.</text>
</comment>
<evidence type="ECO:0000256" key="7">
    <source>
        <dbReference type="ARBA" id="ARBA00023010"/>
    </source>
</evidence>
<proteinExistence type="inferred from homology"/>
<comment type="caution">
    <text evidence="14">The sequence shown here is derived from an EMBL/GenBank/DDBJ whole genome shotgun (WGS) entry which is preliminary data.</text>
</comment>
<keyword evidence="2 9" id="KW-0813">Transport</keyword>
<evidence type="ECO:0000313" key="14">
    <source>
        <dbReference type="EMBL" id="MFC3226765.1"/>
    </source>
</evidence>
<evidence type="ECO:0000256" key="6">
    <source>
        <dbReference type="ARBA" id="ARBA00022989"/>
    </source>
</evidence>
<feature type="transmembrane region" description="Helical" evidence="9">
    <location>
        <begin position="705"/>
        <end position="725"/>
    </location>
</feature>
<evidence type="ECO:0000256" key="3">
    <source>
        <dbReference type="ARBA" id="ARBA00022475"/>
    </source>
</evidence>
<feature type="transmembrane region" description="Helical" evidence="9">
    <location>
        <begin position="678"/>
        <end position="698"/>
    </location>
</feature>
<reference evidence="15" key="1">
    <citation type="journal article" date="2019" name="Int. J. Syst. Evol. Microbiol.">
        <title>The Global Catalogue of Microorganisms (GCM) 10K type strain sequencing project: providing services to taxonomists for standard genome sequencing and annotation.</title>
        <authorList>
            <consortium name="The Broad Institute Genomics Platform"/>
            <consortium name="The Broad Institute Genome Sequencing Center for Infectious Disease"/>
            <person name="Wu L."/>
            <person name="Ma J."/>
        </authorList>
    </citation>
    <scope>NUCLEOTIDE SEQUENCE [LARGE SCALE GENOMIC DNA]</scope>
    <source>
        <strain evidence="15">KCTC 42964</strain>
    </source>
</reference>
<dbReference type="Proteomes" id="UP001595528">
    <property type="component" value="Unassembled WGS sequence"/>
</dbReference>
<evidence type="ECO:0000256" key="5">
    <source>
        <dbReference type="ARBA" id="ARBA00022927"/>
    </source>
</evidence>
<dbReference type="NCBIfam" id="TIGR01129">
    <property type="entry name" value="secD"/>
    <property type="match status" value="1"/>
</dbReference>
<dbReference type="InterPro" id="IPR048631">
    <property type="entry name" value="SecD_1st"/>
</dbReference>
<feature type="domain" description="Protein export membrane protein SecD/SecF C-terminal" evidence="11">
    <location>
        <begin position="653"/>
        <end position="836"/>
    </location>
</feature>
<feature type="transmembrane region" description="Helical" evidence="9">
    <location>
        <begin position="809"/>
        <end position="835"/>
    </location>
</feature>
<evidence type="ECO:0000256" key="8">
    <source>
        <dbReference type="ARBA" id="ARBA00023136"/>
    </source>
</evidence>
<feature type="transmembrane region" description="Helical" evidence="9">
    <location>
        <begin position="731"/>
        <end position="748"/>
    </location>
</feature>
<dbReference type="InterPro" id="IPR022813">
    <property type="entry name" value="SecD/SecF_arch_bac"/>
</dbReference>
<evidence type="ECO:0000259" key="13">
    <source>
        <dbReference type="Pfam" id="PF22599"/>
    </source>
</evidence>
<dbReference type="NCBIfam" id="TIGR00916">
    <property type="entry name" value="2A0604s01"/>
    <property type="match status" value="2"/>
</dbReference>
<dbReference type="InterPro" id="IPR005665">
    <property type="entry name" value="SecF_bac"/>
</dbReference>
<dbReference type="Pfam" id="PF07549">
    <property type="entry name" value="Sec_GG"/>
    <property type="match status" value="2"/>
</dbReference>
<keyword evidence="7 9" id="KW-0811">Translocation</keyword>
<gene>
    <name evidence="9 14" type="primary">secD</name>
    <name evidence="10" type="synonym">secF</name>
    <name evidence="14" type="ORF">ACFOGJ_05955</name>
</gene>
<dbReference type="SUPFAM" id="SSF82866">
    <property type="entry name" value="Multidrug efflux transporter AcrB transmembrane domain"/>
    <property type="match status" value="2"/>
</dbReference>
<keyword evidence="8 9" id="KW-0472">Membrane</keyword>
<dbReference type="InterPro" id="IPR048634">
    <property type="entry name" value="SecD_SecF_C"/>
</dbReference>
<dbReference type="NCBIfam" id="TIGR00966">
    <property type="entry name" value="transloc_SecF"/>
    <property type="match status" value="1"/>
</dbReference>
<feature type="transmembrane region" description="Helical" evidence="9">
    <location>
        <begin position="21"/>
        <end position="44"/>
    </location>
</feature>
<feature type="domain" description="Protein translocase subunit SecDF P1" evidence="12">
    <location>
        <begin position="173"/>
        <end position="228"/>
    </location>
</feature>
<dbReference type="EMBL" id="JBHRTR010000015">
    <property type="protein sequence ID" value="MFC3226765.1"/>
    <property type="molecule type" value="Genomic_DNA"/>
</dbReference>
<feature type="transmembrane region" description="Helical" evidence="9">
    <location>
        <begin position="505"/>
        <end position="531"/>
    </location>
</feature>
<feature type="transmembrane region" description="Helical" evidence="9">
    <location>
        <begin position="560"/>
        <end position="579"/>
    </location>
</feature>
<feature type="transmembrane region" description="Helical" evidence="9">
    <location>
        <begin position="403"/>
        <end position="423"/>
    </location>
</feature>
<dbReference type="InterPro" id="IPR055344">
    <property type="entry name" value="SecD_SecF_C_bact"/>
</dbReference>
<dbReference type="InterPro" id="IPR054384">
    <property type="entry name" value="SecDF_P1_head"/>
</dbReference>
<name>A0ABV7KWM4_9PROT</name>
<keyword evidence="4 9" id="KW-0812">Transmembrane</keyword>
<dbReference type="Pfam" id="PF21760">
    <property type="entry name" value="SecD_1st"/>
    <property type="match status" value="1"/>
</dbReference>
<dbReference type="Gene3D" id="3.30.1360.200">
    <property type="match status" value="1"/>
</dbReference>
<dbReference type="Pfam" id="PF22599">
    <property type="entry name" value="SecDF_P1_head"/>
    <property type="match status" value="1"/>
</dbReference>
<comment type="similarity">
    <text evidence="10">Belongs to the SecD/SecF family. SecF subfamily.</text>
</comment>
<dbReference type="PANTHER" id="PTHR30081">
    <property type="entry name" value="PROTEIN-EXPORT MEMBRANE PROTEIN SEC"/>
    <property type="match status" value="1"/>
</dbReference>
<dbReference type="InterPro" id="IPR005791">
    <property type="entry name" value="SecD"/>
</dbReference>
<evidence type="ECO:0000256" key="1">
    <source>
        <dbReference type="ARBA" id="ARBA00004651"/>
    </source>
</evidence>
<dbReference type="PRINTS" id="PR01755">
    <property type="entry name" value="SECFTRNLCASE"/>
</dbReference>
<feature type="transmembrane region" description="Helical" evidence="9">
    <location>
        <begin position="376"/>
        <end position="396"/>
    </location>
</feature>
<keyword evidence="3 9" id="KW-1003">Cell membrane</keyword>
<feature type="transmembrane region" description="Helical" evidence="9">
    <location>
        <begin position="475"/>
        <end position="493"/>
    </location>
</feature>
<dbReference type="PANTHER" id="PTHR30081:SF1">
    <property type="entry name" value="PROTEIN TRANSLOCASE SUBUNIT SECD"/>
    <property type="match status" value="1"/>
</dbReference>
<comment type="similarity">
    <text evidence="9">Belongs to the SecD/SecF family. SecD subfamily.</text>
</comment>
<feature type="transmembrane region" description="Helical" evidence="9">
    <location>
        <begin position="429"/>
        <end position="447"/>
    </location>
</feature>
<feature type="domain" description="Protein export membrane protein SecD/SecF C-terminal" evidence="11">
    <location>
        <begin position="358"/>
        <end position="522"/>
    </location>
</feature>
<dbReference type="InterPro" id="IPR022645">
    <property type="entry name" value="SecD/SecF_bac"/>
</dbReference>
<comment type="subcellular location">
    <subcellularLocation>
        <location evidence="1 9">Cell membrane</location>
        <topology evidence="1 9">Multi-pass membrane protein</topology>
    </subcellularLocation>
</comment>
<dbReference type="HAMAP" id="MF_01464_B">
    <property type="entry name" value="SecF_B"/>
    <property type="match status" value="1"/>
</dbReference>
<evidence type="ECO:0000256" key="9">
    <source>
        <dbReference type="HAMAP-Rule" id="MF_01463"/>
    </source>
</evidence>
<evidence type="ECO:0000256" key="2">
    <source>
        <dbReference type="ARBA" id="ARBA00022448"/>
    </source>
</evidence>
<evidence type="ECO:0000256" key="10">
    <source>
        <dbReference type="HAMAP-Rule" id="MF_01464"/>
    </source>
</evidence>
<dbReference type="Gene3D" id="1.20.1640.10">
    <property type="entry name" value="Multidrug efflux transporter AcrB transmembrane domain"/>
    <property type="match status" value="2"/>
</dbReference>
<accession>A0ABV7KWM4</accession>
<keyword evidence="5 9" id="KW-0653">Protein transport</keyword>
<dbReference type="RefSeq" id="WP_379898887.1">
    <property type="nucleotide sequence ID" value="NZ_JBHRTR010000015.1"/>
</dbReference>
<evidence type="ECO:0000259" key="11">
    <source>
        <dbReference type="Pfam" id="PF02355"/>
    </source>
</evidence>
<organism evidence="14 15">
    <name type="scientific">Marinibaculum pumilum</name>
    <dbReference type="NCBI Taxonomy" id="1766165"/>
    <lineage>
        <taxon>Bacteria</taxon>
        <taxon>Pseudomonadati</taxon>
        <taxon>Pseudomonadota</taxon>
        <taxon>Alphaproteobacteria</taxon>
        <taxon>Rhodospirillales</taxon>
        <taxon>Rhodospirillaceae</taxon>
        <taxon>Marinibaculum</taxon>
    </lineage>
</organism>
<sequence length="855" mass="90102">MSAGPALRRARMARPDSMKISFWRLAAYALLIVCGLAVGVPALLGPAALRHWPDWLPHRALTLGLDLRGGSYLLLRLDGTQLRADLRDDAVQQARDALRAAGLQARTVTAGTDGATIVLTDGAAAAAARTALARQLGAGVEVAVARGGTEGTAVLELRLATAAVAERQADALAQSIEILRRRLDEIGVAEPSLQRVGGDRIMVQLPGVEDPGTLRSLLGSTARLAFHLGTPLAAGAPAPAGLKVLPGVESGSRYAVVPRPALLGERLRNATAGFDQQMGQPVVSFQLDRAGAQQFARLTQQHLGRPLVVVLDDRVLSAPVIREPILDGSGQISGGFSFRESSQLAALLRAGALPVPLEVEEARTVGAELGEDSIALGAWNGAAGFLLVCGAMAWLYGRWGLAASAALAVNAVLTIAAMTLLGATLTLPGIAGMILGLGLAVDANVLINERVREESRRGSGAATALQAGFSRAYRTVVDSNVTTLLAMLMLFWFGSGPVRGFAVTMAMSIGISMFTAVTVVMAAMSASLRLWPRRRFEIRPFLSRRLIPLEPRIRFMRARYLGLAVSLVLSLASLALVAAPGLNYGIDFRGGTLIEATAPRPLPLPELRTGLSALGLGDVGLQQFGDGRTVQVRFEDRPGGPAAQEAMIAQARQALAAIAPDSRVDRVEVVGPRVSAELVQSGLLAVLFAAAAIFAYIWLRFEWPFAVGAVVTLCLDVTKVLGLFALTGLDFGLTAVVALLTLIGYSINDKVVVYDRMRENLRLCKAMTLREVIDLSINQTLARSLYTSVTALLAILPLAVWGGHAVQSFAIPMAFGIVVAASSSVFIAAPILLFLGDWRRRRRPAAAAPLAAGAS</sequence>
<feature type="domain" description="SecDF P1 head subdomain" evidence="13">
    <location>
        <begin position="245"/>
        <end position="355"/>
    </location>
</feature>
<evidence type="ECO:0000313" key="15">
    <source>
        <dbReference type="Proteomes" id="UP001595528"/>
    </source>
</evidence>
<comment type="function">
    <text evidence="9">Part of the Sec protein translocase complex. Interacts with the SecYEG preprotein conducting channel. SecDF uses the proton motive force (PMF) to complete protein translocation after the ATP-dependent function of SecA.</text>
</comment>
<keyword evidence="15" id="KW-1185">Reference proteome</keyword>
<feature type="transmembrane region" description="Helical" evidence="9">
    <location>
        <begin position="785"/>
        <end position="803"/>
    </location>
</feature>
<protein>
    <recommendedName>
        <fullName evidence="9 10">Multifunctional fusion protein</fullName>
    </recommendedName>
    <domain>
        <recommendedName>
            <fullName evidence="9">Protein translocase subunit SecD</fullName>
        </recommendedName>
    </domain>
    <domain>
        <recommendedName>
            <fullName evidence="10">Protein-export membrane protein SecF</fullName>
        </recommendedName>
    </domain>
</protein>
<comment type="subunit">
    <text evidence="9">Forms a complex with SecF. Part of the essential Sec protein translocation apparatus which comprises SecA, SecYEG and auxiliary proteins SecDF-YajC and YidC.</text>
</comment>
<dbReference type="InterPro" id="IPR022646">
    <property type="entry name" value="SecD/SecF_CS"/>
</dbReference>
<evidence type="ECO:0000256" key="4">
    <source>
        <dbReference type="ARBA" id="ARBA00022692"/>
    </source>
</evidence>